<organism evidence="2">
    <name type="scientific">Arundo donax</name>
    <name type="common">Giant reed</name>
    <name type="synonym">Donax arundinaceus</name>
    <dbReference type="NCBI Taxonomy" id="35708"/>
    <lineage>
        <taxon>Eukaryota</taxon>
        <taxon>Viridiplantae</taxon>
        <taxon>Streptophyta</taxon>
        <taxon>Embryophyta</taxon>
        <taxon>Tracheophyta</taxon>
        <taxon>Spermatophyta</taxon>
        <taxon>Magnoliopsida</taxon>
        <taxon>Liliopsida</taxon>
        <taxon>Poales</taxon>
        <taxon>Poaceae</taxon>
        <taxon>PACMAD clade</taxon>
        <taxon>Arundinoideae</taxon>
        <taxon>Arundineae</taxon>
        <taxon>Arundo</taxon>
    </lineage>
</organism>
<reference evidence="2" key="1">
    <citation type="submission" date="2014-09" db="EMBL/GenBank/DDBJ databases">
        <authorList>
            <person name="Magalhaes I.L.F."/>
            <person name="Oliveira U."/>
            <person name="Santos F.R."/>
            <person name="Vidigal T.H.D.A."/>
            <person name="Brescovit A.D."/>
            <person name="Santos A.J."/>
        </authorList>
    </citation>
    <scope>NUCLEOTIDE SEQUENCE</scope>
    <source>
        <tissue evidence="2">Shoot tissue taken approximately 20 cm above the soil surface</tissue>
    </source>
</reference>
<reference evidence="2" key="2">
    <citation type="journal article" date="2015" name="Data Brief">
        <title>Shoot transcriptome of the giant reed, Arundo donax.</title>
        <authorList>
            <person name="Barrero R.A."/>
            <person name="Guerrero F.D."/>
            <person name="Moolhuijzen P."/>
            <person name="Goolsby J.A."/>
            <person name="Tidwell J."/>
            <person name="Bellgard S.E."/>
            <person name="Bellgard M.I."/>
        </authorList>
    </citation>
    <scope>NUCLEOTIDE SEQUENCE</scope>
    <source>
        <tissue evidence="2">Shoot tissue taken approximately 20 cm above the soil surface</tissue>
    </source>
</reference>
<keyword evidence="1" id="KW-1133">Transmembrane helix</keyword>
<keyword evidence="1" id="KW-0472">Membrane</keyword>
<sequence length="44" mass="5260">MTSSHLMVFFNLYLFAVILHYFFLLLLWACLFGVTMFFPLSHNN</sequence>
<accession>A0A0A9EIY4</accession>
<evidence type="ECO:0000313" key="2">
    <source>
        <dbReference type="EMBL" id="JAD98978.1"/>
    </source>
</evidence>
<keyword evidence="1" id="KW-0812">Transmembrane</keyword>
<dbReference type="AlphaFoldDB" id="A0A0A9EIY4"/>
<evidence type="ECO:0000256" key="1">
    <source>
        <dbReference type="SAM" id="Phobius"/>
    </source>
</evidence>
<name>A0A0A9EIY4_ARUDO</name>
<dbReference type="EMBL" id="GBRH01198917">
    <property type="protein sequence ID" value="JAD98978.1"/>
    <property type="molecule type" value="Transcribed_RNA"/>
</dbReference>
<feature type="transmembrane region" description="Helical" evidence="1">
    <location>
        <begin position="12"/>
        <end position="38"/>
    </location>
</feature>
<protein>
    <submittedName>
        <fullName evidence="2">Uncharacterized protein</fullName>
    </submittedName>
</protein>
<proteinExistence type="predicted"/>